<evidence type="ECO:0000256" key="5">
    <source>
        <dbReference type="ARBA" id="ARBA00023077"/>
    </source>
</evidence>
<keyword evidence="3 8" id="KW-1134">Transmembrane beta strand</keyword>
<keyword evidence="10" id="KW-0732">Signal</keyword>
<keyword evidence="7 8" id="KW-0998">Cell outer membrane</keyword>
<protein>
    <submittedName>
        <fullName evidence="13">SusC/RagA family TonB-linked outer membrane protein</fullName>
    </submittedName>
</protein>
<sequence>MKTYLKRVLNKLWVPIFLFFCFSAFSQTGKTVTGTVTSADGQPLPGASIVQKGTNNGVQSDFDGNYQIQLASGSGVLVFSYVGFTTKEEIVGNRNSIDVVLEEDAQNLDEVVVIGYGSQKKSDITGSVASVGSEDLEKAVFNSVDQVLQGRSSGVLVTSASGEPGAPASIRIRGNNSISGDNSPLYVVDGIPISGTPNFNPQEIENLEVLKDASATAIYGSRGANGVILITTKRGETGETSFDFYTNISYSTIDTPYEVLSGQDYAEYRNEANAALGNALPFPNPEQYEGQGFDWFDEIVRTGLRQEYGLNISGGSEKTRFFVSGNLLDDKGVIKGSKFKRGSVRVNLDMDALNDKLNLKFSLNGTHTQNFRSVTDNRAFPSGGGPIFNALFSEPIVPSLDFSGFTGENQQFINPYLEVTEQDDRDFITNLLGNVEATFKITDNLSYTFNGGLNYRLRTRDIFTPSNVGSGILPNAVGSSSNSRAYDYIVSNYLTFADEFGENHEFSATLGAEYSEFNNYGASLSVNDFDIQLLGFDNFGVATGIPVVGSNRSQSILQSGFTRFNYSFKNKYLLTATVRADGSSRFAENEKWGYFPSAAVGWRISEEDFLKESNTISNLKLRGSWGETGSQAIAPYQSLSRYGTTTYSIGNAPTLAFTPQSVANPNLKWETTEQKNLGLDLGLFRNRLNFTFDYFVKTTKDLLQSVQIPSQSGFGGALVNFGSIENKGIELNLDALVVNVKDFQWNSSLNYTSYKTEVLELGGAEEIFGPGFSINVFGNGHIYRPGEEFGQFFGLNAIGLIQESDFDTGGNPTFPVFRNDTQLGHWKFEDVNGDGVITNDDRKVIGNPNPDFLFGWNNDFTYKNLTLNVFIQGSIGNDLYNPLRTTLSSGFFNNEAYKNQTVEWYENRWTPQNPTNDIRFPSINSVAPAVANYMVEDGSYIRFRNISLRYNVPLPDRIGLTSLQVFATGTNLITITDYSGFDPEVSSLDADTIRPNNSGLAPGVDLGAYPRPKTITFGVNLSF</sequence>
<gene>
    <name evidence="13" type="ORF">ACFOWS_05070</name>
</gene>
<organism evidence="13 14">
    <name type="scientific">Flagellimonas marina</name>
    <dbReference type="NCBI Taxonomy" id="1775168"/>
    <lineage>
        <taxon>Bacteria</taxon>
        <taxon>Pseudomonadati</taxon>
        <taxon>Bacteroidota</taxon>
        <taxon>Flavobacteriia</taxon>
        <taxon>Flavobacteriales</taxon>
        <taxon>Flavobacteriaceae</taxon>
        <taxon>Flagellimonas</taxon>
    </lineage>
</organism>
<name>A0ABV8PIY8_9FLAO</name>
<dbReference type="InterPro" id="IPR012910">
    <property type="entry name" value="Plug_dom"/>
</dbReference>
<proteinExistence type="inferred from homology"/>
<dbReference type="InterPro" id="IPR008969">
    <property type="entry name" value="CarboxyPept-like_regulatory"/>
</dbReference>
<comment type="subcellular location">
    <subcellularLocation>
        <location evidence="1 8">Cell outer membrane</location>
        <topology evidence="1 8">Multi-pass membrane protein</topology>
    </subcellularLocation>
</comment>
<dbReference type="Pfam" id="PF07715">
    <property type="entry name" value="Plug"/>
    <property type="match status" value="1"/>
</dbReference>
<dbReference type="InterPro" id="IPR039426">
    <property type="entry name" value="TonB-dep_rcpt-like"/>
</dbReference>
<feature type="domain" description="TonB-dependent receptor plug" evidence="12">
    <location>
        <begin position="121"/>
        <end position="227"/>
    </location>
</feature>
<dbReference type="InterPro" id="IPR037066">
    <property type="entry name" value="Plug_dom_sf"/>
</dbReference>
<keyword evidence="14" id="KW-1185">Reference proteome</keyword>
<evidence type="ECO:0000256" key="9">
    <source>
        <dbReference type="RuleBase" id="RU003357"/>
    </source>
</evidence>
<evidence type="ECO:0000256" key="10">
    <source>
        <dbReference type="SAM" id="SignalP"/>
    </source>
</evidence>
<reference evidence="14" key="1">
    <citation type="journal article" date="2019" name="Int. J. Syst. Evol. Microbiol.">
        <title>The Global Catalogue of Microorganisms (GCM) 10K type strain sequencing project: providing services to taxonomists for standard genome sequencing and annotation.</title>
        <authorList>
            <consortium name="The Broad Institute Genomics Platform"/>
            <consortium name="The Broad Institute Genome Sequencing Center for Infectious Disease"/>
            <person name="Wu L."/>
            <person name="Ma J."/>
        </authorList>
    </citation>
    <scope>NUCLEOTIDE SEQUENCE [LARGE SCALE GENOMIC DNA]</scope>
    <source>
        <strain evidence="14">CGMCC 1.15774</strain>
    </source>
</reference>
<comment type="caution">
    <text evidence="13">The sequence shown here is derived from an EMBL/GenBank/DDBJ whole genome shotgun (WGS) entry which is preliminary data.</text>
</comment>
<evidence type="ECO:0000313" key="13">
    <source>
        <dbReference type="EMBL" id="MFC4219489.1"/>
    </source>
</evidence>
<evidence type="ECO:0000256" key="1">
    <source>
        <dbReference type="ARBA" id="ARBA00004571"/>
    </source>
</evidence>
<dbReference type="Gene3D" id="2.40.170.20">
    <property type="entry name" value="TonB-dependent receptor, beta-barrel domain"/>
    <property type="match status" value="1"/>
</dbReference>
<comment type="similarity">
    <text evidence="8 9">Belongs to the TonB-dependent receptor family.</text>
</comment>
<evidence type="ECO:0000256" key="7">
    <source>
        <dbReference type="ARBA" id="ARBA00023237"/>
    </source>
</evidence>
<dbReference type="InterPro" id="IPR000531">
    <property type="entry name" value="Beta-barrel_TonB"/>
</dbReference>
<dbReference type="InterPro" id="IPR023997">
    <property type="entry name" value="TonB-dep_OMP_SusC/RagA_CS"/>
</dbReference>
<dbReference type="InterPro" id="IPR023996">
    <property type="entry name" value="TonB-dep_OMP_SusC/RagA"/>
</dbReference>
<dbReference type="Proteomes" id="UP001595841">
    <property type="component" value="Unassembled WGS sequence"/>
</dbReference>
<dbReference type="NCBIfam" id="TIGR04056">
    <property type="entry name" value="OMP_RagA_SusC"/>
    <property type="match status" value="1"/>
</dbReference>
<dbReference type="NCBIfam" id="TIGR04057">
    <property type="entry name" value="SusC_RagA_signa"/>
    <property type="match status" value="1"/>
</dbReference>
<dbReference type="Pfam" id="PF00593">
    <property type="entry name" value="TonB_dep_Rec_b-barrel"/>
    <property type="match status" value="1"/>
</dbReference>
<dbReference type="Gene3D" id="2.60.40.1120">
    <property type="entry name" value="Carboxypeptidase-like, regulatory domain"/>
    <property type="match status" value="1"/>
</dbReference>
<feature type="domain" description="TonB-dependent receptor-like beta-barrel" evidence="11">
    <location>
        <begin position="388"/>
        <end position="971"/>
    </location>
</feature>
<keyword evidence="4 8" id="KW-0812">Transmembrane</keyword>
<keyword evidence="2 8" id="KW-0813">Transport</keyword>
<evidence type="ECO:0000256" key="8">
    <source>
        <dbReference type="PROSITE-ProRule" id="PRU01360"/>
    </source>
</evidence>
<evidence type="ECO:0000259" key="12">
    <source>
        <dbReference type="Pfam" id="PF07715"/>
    </source>
</evidence>
<evidence type="ECO:0000256" key="2">
    <source>
        <dbReference type="ARBA" id="ARBA00022448"/>
    </source>
</evidence>
<accession>A0ABV8PIY8</accession>
<dbReference type="SUPFAM" id="SSF49464">
    <property type="entry name" value="Carboxypeptidase regulatory domain-like"/>
    <property type="match status" value="1"/>
</dbReference>
<dbReference type="Pfam" id="PF13715">
    <property type="entry name" value="CarbopepD_reg_2"/>
    <property type="match status" value="1"/>
</dbReference>
<dbReference type="InterPro" id="IPR036942">
    <property type="entry name" value="Beta-barrel_TonB_sf"/>
</dbReference>
<feature type="signal peptide" evidence="10">
    <location>
        <begin position="1"/>
        <end position="26"/>
    </location>
</feature>
<evidence type="ECO:0000259" key="11">
    <source>
        <dbReference type="Pfam" id="PF00593"/>
    </source>
</evidence>
<keyword evidence="5 9" id="KW-0798">TonB box</keyword>
<dbReference type="Gene3D" id="2.170.130.10">
    <property type="entry name" value="TonB-dependent receptor, plug domain"/>
    <property type="match status" value="1"/>
</dbReference>
<dbReference type="SUPFAM" id="SSF56935">
    <property type="entry name" value="Porins"/>
    <property type="match status" value="1"/>
</dbReference>
<keyword evidence="6 8" id="KW-0472">Membrane</keyword>
<dbReference type="EMBL" id="JBHSCL010000004">
    <property type="protein sequence ID" value="MFC4219489.1"/>
    <property type="molecule type" value="Genomic_DNA"/>
</dbReference>
<dbReference type="RefSeq" id="WP_379762873.1">
    <property type="nucleotide sequence ID" value="NZ_JBHSCL010000004.1"/>
</dbReference>
<dbReference type="PROSITE" id="PS52016">
    <property type="entry name" value="TONB_DEPENDENT_REC_3"/>
    <property type="match status" value="1"/>
</dbReference>
<evidence type="ECO:0000256" key="4">
    <source>
        <dbReference type="ARBA" id="ARBA00022692"/>
    </source>
</evidence>
<feature type="chain" id="PRO_5047303371" evidence="10">
    <location>
        <begin position="27"/>
        <end position="1023"/>
    </location>
</feature>
<evidence type="ECO:0000313" key="14">
    <source>
        <dbReference type="Proteomes" id="UP001595841"/>
    </source>
</evidence>
<evidence type="ECO:0000256" key="6">
    <source>
        <dbReference type="ARBA" id="ARBA00023136"/>
    </source>
</evidence>
<evidence type="ECO:0000256" key="3">
    <source>
        <dbReference type="ARBA" id="ARBA00022452"/>
    </source>
</evidence>